<name>A0ABP7GDB6_9ACTN</name>
<evidence type="ECO:0000256" key="2">
    <source>
        <dbReference type="ARBA" id="ARBA00023125"/>
    </source>
</evidence>
<dbReference type="InterPro" id="IPR028082">
    <property type="entry name" value="Peripla_BP_I"/>
</dbReference>
<evidence type="ECO:0000313" key="5">
    <source>
        <dbReference type="EMBL" id="GAA3762316.1"/>
    </source>
</evidence>
<gene>
    <name evidence="5" type="ORF">GCM10022402_44910</name>
</gene>
<dbReference type="InterPro" id="IPR000843">
    <property type="entry name" value="HTH_LacI"/>
</dbReference>
<organism evidence="5 6">
    <name type="scientific">Salinactinospora qingdaonensis</name>
    <dbReference type="NCBI Taxonomy" id="702744"/>
    <lineage>
        <taxon>Bacteria</taxon>
        <taxon>Bacillati</taxon>
        <taxon>Actinomycetota</taxon>
        <taxon>Actinomycetes</taxon>
        <taxon>Streptosporangiales</taxon>
        <taxon>Nocardiopsidaceae</taxon>
        <taxon>Salinactinospora</taxon>
    </lineage>
</organism>
<keyword evidence="1" id="KW-0805">Transcription regulation</keyword>
<dbReference type="CDD" id="cd01392">
    <property type="entry name" value="HTH_LacI"/>
    <property type="match status" value="1"/>
</dbReference>
<keyword evidence="2 5" id="KW-0238">DNA-binding</keyword>
<evidence type="ECO:0000259" key="4">
    <source>
        <dbReference type="PROSITE" id="PS50932"/>
    </source>
</evidence>
<accession>A0ABP7GDB6</accession>
<dbReference type="Pfam" id="PF13377">
    <property type="entry name" value="Peripla_BP_3"/>
    <property type="match status" value="1"/>
</dbReference>
<evidence type="ECO:0000256" key="1">
    <source>
        <dbReference type="ARBA" id="ARBA00023015"/>
    </source>
</evidence>
<feature type="domain" description="HTH lacI-type" evidence="4">
    <location>
        <begin position="2"/>
        <end position="56"/>
    </location>
</feature>
<dbReference type="PANTHER" id="PTHR30146:SF153">
    <property type="entry name" value="LACTOSE OPERON REPRESSOR"/>
    <property type="match status" value="1"/>
</dbReference>
<dbReference type="Pfam" id="PF00356">
    <property type="entry name" value="LacI"/>
    <property type="match status" value="1"/>
</dbReference>
<dbReference type="Gene3D" id="1.10.260.40">
    <property type="entry name" value="lambda repressor-like DNA-binding domains"/>
    <property type="match status" value="1"/>
</dbReference>
<dbReference type="PANTHER" id="PTHR30146">
    <property type="entry name" value="LACI-RELATED TRANSCRIPTIONAL REPRESSOR"/>
    <property type="match status" value="1"/>
</dbReference>
<dbReference type="RefSeq" id="WP_344976079.1">
    <property type="nucleotide sequence ID" value="NZ_BAABDD010000035.1"/>
</dbReference>
<dbReference type="Proteomes" id="UP001500908">
    <property type="component" value="Unassembled WGS sequence"/>
</dbReference>
<reference evidence="6" key="1">
    <citation type="journal article" date="2019" name="Int. J. Syst. Evol. Microbiol.">
        <title>The Global Catalogue of Microorganisms (GCM) 10K type strain sequencing project: providing services to taxonomists for standard genome sequencing and annotation.</title>
        <authorList>
            <consortium name="The Broad Institute Genomics Platform"/>
            <consortium name="The Broad Institute Genome Sequencing Center for Infectious Disease"/>
            <person name="Wu L."/>
            <person name="Ma J."/>
        </authorList>
    </citation>
    <scope>NUCLEOTIDE SEQUENCE [LARGE SCALE GENOMIC DNA]</scope>
    <source>
        <strain evidence="6">JCM 17137</strain>
    </source>
</reference>
<dbReference type="EMBL" id="BAABDD010000035">
    <property type="protein sequence ID" value="GAA3762316.1"/>
    <property type="molecule type" value="Genomic_DNA"/>
</dbReference>
<dbReference type="InterPro" id="IPR010982">
    <property type="entry name" value="Lambda_DNA-bd_dom_sf"/>
</dbReference>
<keyword evidence="6" id="KW-1185">Reference proteome</keyword>
<dbReference type="SUPFAM" id="SSF53822">
    <property type="entry name" value="Periplasmic binding protein-like I"/>
    <property type="match status" value="1"/>
</dbReference>
<sequence>MTTIHDVARVAGVSISTASYALNGKGSVAPATRRRIQRAAEKLDYKTNARARAFASGRTSILAVTEPLRADTFTSNHMAFVLAAAKAARRYDYDILLLTQEEAAGGLRRVTSGGTVDGIVILDVLTHDERVELARTLKVPSVVVGVPADTAGLVCVDLDFVAAGRMAVQRLAQAGHRRIGFIGHPAASYRPEASNFPPRLRTGLTEEAGRLGVAVDTVTPEVDYRTARRTVTELLSVREPPTALVLHAHEEAHTAALEALADLGRTVPDDVSLISVAQTFDTARFSPAIDAVPLVAERSCERATELLLAMIDGDVEPRLELLSPFYVDHGSVRRPPGTAGPPATPT</sequence>
<dbReference type="SUPFAM" id="SSF47413">
    <property type="entry name" value="lambda repressor-like DNA-binding domains"/>
    <property type="match status" value="1"/>
</dbReference>
<protein>
    <submittedName>
        <fullName evidence="5">LacI family DNA-binding transcriptional regulator</fullName>
    </submittedName>
</protein>
<dbReference type="Gene3D" id="3.40.50.2300">
    <property type="match status" value="2"/>
</dbReference>
<dbReference type="PROSITE" id="PS50932">
    <property type="entry name" value="HTH_LACI_2"/>
    <property type="match status" value="1"/>
</dbReference>
<evidence type="ECO:0000256" key="3">
    <source>
        <dbReference type="ARBA" id="ARBA00023163"/>
    </source>
</evidence>
<proteinExistence type="predicted"/>
<dbReference type="PROSITE" id="PS00356">
    <property type="entry name" value="HTH_LACI_1"/>
    <property type="match status" value="1"/>
</dbReference>
<evidence type="ECO:0000313" key="6">
    <source>
        <dbReference type="Proteomes" id="UP001500908"/>
    </source>
</evidence>
<dbReference type="GO" id="GO:0003677">
    <property type="term" value="F:DNA binding"/>
    <property type="evidence" value="ECO:0007669"/>
    <property type="project" value="UniProtKB-KW"/>
</dbReference>
<comment type="caution">
    <text evidence="5">The sequence shown here is derived from an EMBL/GenBank/DDBJ whole genome shotgun (WGS) entry which is preliminary data.</text>
</comment>
<keyword evidence="3" id="KW-0804">Transcription</keyword>
<dbReference type="InterPro" id="IPR046335">
    <property type="entry name" value="LacI/GalR-like_sensor"/>
</dbReference>
<dbReference type="SMART" id="SM00354">
    <property type="entry name" value="HTH_LACI"/>
    <property type="match status" value="1"/>
</dbReference>